<dbReference type="Pfam" id="PF01636">
    <property type="entry name" value="APH"/>
    <property type="match status" value="1"/>
</dbReference>
<comment type="caution">
    <text evidence="3">The sequence shown here is derived from an EMBL/GenBank/DDBJ whole genome shotgun (WGS) entry which is preliminary data.</text>
</comment>
<protein>
    <submittedName>
        <fullName evidence="3">Phosphotransferase enzyme family protein</fullName>
    </submittedName>
</protein>
<keyword evidence="4" id="KW-1185">Reference proteome</keyword>
<evidence type="ECO:0000313" key="3">
    <source>
        <dbReference type="EMBL" id="GAA5165864.1"/>
    </source>
</evidence>
<feature type="domain" description="Aminoglycoside phosphotransferase" evidence="2">
    <location>
        <begin position="41"/>
        <end position="252"/>
    </location>
</feature>
<dbReference type="EMBL" id="BAABLD010000008">
    <property type="protein sequence ID" value="GAA5165864.1"/>
    <property type="molecule type" value="Genomic_DNA"/>
</dbReference>
<dbReference type="Gene3D" id="3.30.200.20">
    <property type="entry name" value="Phosphorylase Kinase, domain 1"/>
    <property type="match status" value="1"/>
</dbReference>
<comment type="similarity">
    <text evidence="1">Belongs to the pseudomonas-type ThrB family.</text>
</comment>
<evidence type="ECO:0000259" key="2">
    <source>
        <dbReference type="Pfam" id="PF01636"/>
    </source>
</evidence>
<dbReference type="RefSeq" id="WP_345533010.1">
    <property type="nucleotide sequence ID" value="NZ_BAABLD010000008.1"/>
</dbReference>
<dbReference type="InterPro" id="IPR002575">
    <property type="entry name" value="Aminoglycoside_PTrfase"/>
</dbReference>
<sequence length="332" mass="37977">MHVSVLHSTLSERDLLGYVFTHYSLAKDDYFRCFFVEKGCNDTYLIKGENNRFILRVYHAEWRTPSQVAFEMEALQWLLVQGASVSQPIKRRDGALLGVIGAPEGERIVVMFSYAEGAPAEFGALEREECVSYGRALADLHNRARGFLAVSPRFSLDEEHLITNPLRLIEPHLRDRVKDWKFLLEFADLLKARIGELDQEGLTKGLCHGDAHGGNAHRDQSETVTFFDFDCCGMGWLAYDIAVFLWAARIKEKHLQRSGEFLSGYESVRRISSTEKAALPVLIAMRDIWITGTTISNGGKNGHRWVMNSRYFDIHMTRWQYMRDECFPISSV</sequence>
<dbReference type="Gene3D" id="3.90.1200.10">
    <property type="match status" value="1"/>
</dbReference>
<dbReference type="Proteomes" id="UP001500547">
    <property type="component" value="Unassembled WGS sequence"/>
</dbReference>
<dbReference type="InterPro" id="IPR011009">
    <property type="entry name" value="Kinase-like_dom_sf"/>
</dbReference>
<accession>A0ABP9QQJ5</accession>
<dbReference type="InterPro" id="IPR050249">
    <property type="entry name" value="Pseudomonas-type_ThrB"/>
</dbReference>
<gene>
    <name evidence="3" type="ORF">GCM10025770_22090</name>
</gene>
<dbReference type="SUPFAM" id="SSF56112">
    <property type="entry name" value="Protein kinase-like (PK-like)"/>
    <property type="match status" value="1"/>
</dbReference>
<dbReference type="PANTHER" id="PTHR21064">
    <property type="entry name" value="AMINOGLYCOSIDE PHOSPHOTRANSFERASE DOMAIN-CONTAINING PROTEIN-RELATED"/>
    <property type="match status" value="1"/>
</dbReference>
<organism evidence="3 4">
    <name type="scientific">Viridibacterium curvum</name>
    <dbReference type="NCBI Taxonomy" id="1101404"/>
    <lineage>
        <taxon>Bacteria</taxon>
        <taxon>Pseudomonadati</taxon>
        <taxon>Pseudomonadota</taxon>
        <taxon>Betaproteobacteria</taxon>
        <taxon>Rhodocyclales</taxon>
        <taxon>Rhodocyclaceae</taxon>
        <taxon>Viridibacterium</taxon>
    </lineage>
</organism>
<evidence type="ECO:0000256" key="1">
    <source>
        <dbReference type="ARBA" id="ARBA00038240"/>
    </source>
</evidence>
<name>A0ABP9QQJ5_9RHOO</name>
<proteinExistence type="inferred from homology"/>
<dbReference type="PANTHER" id="PTHR21064:SF6">
    <property type="entry name" value="AMINOGLYCOSIDE PHOSPHOTRANSFERASE DOMAIN-CONTAINING PROTEIN"/>
    <property type="match status" value="1"/>
</dbReference>
<evidence type="ECO:0000313" key="4">
    <source>
        <dbReference type="Proteomes" id="UP001500547"/>
    </source>
</evidence>
<reference evidence="4" key="1">
    <citation type="journal article" date="2019" name="Int. J. Syst. Evol. Microbiol.">
        <title>The Global Catalogue of Microorganisms (GCM) 10K type strain sequencing project: providing services to taxonomists for standard genome sequencing and annotation.</title>
        <authorList>
            <consortium name="The Broad Institute Genomics Platform"/>
            <consortium name="The Broad Institute Genome Sequencing Center for Infectious Disease"/>
            <person name="Wu L."/>
            <person name="Ma J."/>
        </authorList>
    </citation>
    <scope>NUCLEOTIDE SEQUENCE [LARGE SCALE GENOMIC DNA]</scope>
    <source>
        <strain evidence="4">JCM 18715</strain>
    </source>
</reference>